<organism evidence="5 6">
    <name type="scientific">Corynebacterium tapiri</name>
    <dbReference type="NCBI Taxonomy" id="1448266"/>
    <lineage>
        <taxon>Bacteria</taxon>
        <taxon>Bacillati</taxon>
        <taxon>Actinomycetota</taxon>
        <taxon>Actinomycetes</taxon>
        <taxon>Mycobacteriales</taxon>
        <taxon>Corynebacteriaceae</taxon>
        <taxon>Corynebacterium</taxon>
    </lineage>
</organism>
<dbReference type="InterPro" id="IPR013552">
    <property type="entry name" value="Thioester_dom"/>
</dbReference>
<dbReference type="NCBIfam" id="NF033903">
    <property type="entry name" value="VaFE_rpt"/>
    <property type="match status" value="2"/>
</dbReference>
<proteinExistence type="predicted"/>
<dbReference type="InterPro" id="IPR023849">
    <property type="entry name" value="TQXA_dom"/>
</dbReference>
<comment type="caution">
    <text evidence="5">The sequence shown here is derived from an EMBL/GenBank/DDBJ whole genome shotgun (WGS) entry which is preliminary data.</text>
</comment>
<evidence type="ECO:0000313" key="6">
    <source>
        <dbReference type="Proteomes" id="UP000312032"/>
    </source>
</evidence>
<evidence type="ECO:0000256" key="2">
    <source>
        <dbReference type="SAM" id="SignalP"/>
    </source>
</evidence>
<feature type="domain" description="T-Q ester bond containing" evidence="4">
    <location>
        <begin position="241"/>
        <end position="380"/>
    </location>
</feature>
<keyword evidence="2" id="KW-0732">Signal</keyword>
<protein>
    <submittedName>
        <fullName evidence="5">TQXA domain-containing protein</fullName>
    </submittedName>
</protein>
<keyword evidence="6" id="KW-1185">Reference proteome</keyword>
<dbReference type="NCBIfam" id="TIGR03934">
    <property type="entry name" value="TQXA_dom"/>
    <property type="match status" value="1"/>
</dbReference>
<name>A0A5C4U2R5_9CORY</name>
<dbReference type="Gene3D" id="1.10.150.480">
    <property type="match status" value="1"/>
</dbReference>
<dbReference type="Proteomes" id="UP000312032">
    <property type="component" value="Unassembled WGS sequence"/>
</dbReference>
<reference evidence="5 6" key="1">
    <citation type="submission" date="2019-06" db="EMBL/GenBank/DDBJ databases">
        <authorList>
            <person name="Li J."/>
        </authorList>
    </citation>
    <scope>NUCLEOTIDE SEQUENCE [LARGE SCALE GENOMIC DNA]</scope>
    <source>
        <strain evidence="5 6">LMG 28165</strain>
    </source>
</reference>
<evidence type="ECO:0000313" key="5">
    <source>
        <dbReference type="EMBL" id="TNL96783.1"/>
    </source>
</evidence>
<evidence type="ECO:0000256" key="1">
    <source>
        <dbReference type="SAM" id="MobiDB-lite"/>
    </source>
</evidence>
<feature type="domain" description="T-Q ester bond containing" evidence="4">
    <location>
        <begin position="415"/>
        <end position="551"/>
    </location>
</feature>
<dbReference type="Pfam" id="PF18202">
    <property type="entry name" value="TQ"/>
    <property type="match status" value="2"/>
</dbReference>
<evidence type="ECO:0000259" key="4">
    <source>
        <dbReference type="Pfam" id="PF18202"/>
    </source>
</evidence>
<dbReference type="OrthoDB" id="2676146at2"/>
<feature type="region of interest" description="Disordered" evidence="1">
    <location>
        <begin position="590"/>
        <end position="655"/>
    </location>
</feature>
<dbReference type="Gene3D" id="2.60.40.3930">
    <property type="match status" value="2"/>
</dbReference>
<dbReference type="InterPro" id="IPR041100">
    <property type="entry name" value="TQ"/>
</dbReference>
<dbReference type="Pfam" id="PF08341">
    <property type="entry name" value="TED"/>
    <property type="match status" value="1"/>
</dbReference>
<evidence type="ECO:0000259" key="3">
    <source>
        <dbReference type="Pfam" id="PF08341"/>
    </source>
</evidence>
<feature type="signal peptide" evidence="2">
    <location>
        <begin position="1"/>
        <end position="31"/>
    </location>
</feature>
<gene>
    <name evidence="5" type="ORF">FHE74_07100</name>
</gene>
<sequence length="655" mass="69826">MMGKTMRRVLVTLLTFILAITSASMNGVARADSLRGQAVTFTGNTVIGSPIGTVNGFEVSPVLFGMEIGGKPFGGYCIEYYVPIDDQQVAGMGTSRLQGWDQFPGENNLSNSNPGANKARQQVSWLVLNSYPNVALEQLAAKYNAIGLTQEEAVTATQAAIWTISDNFNLDPSLDLSQRVFDVYDGLLKDTANATPEELESVQSAIILTPPLVDDRGTYNHQQTVIAADREIKITPASMNTTAGWNNPWSHLGVNSTADEIAAATQKVEKTVEADQTDDVYDLVHLDHIMAGADYTLEGSLRRHAAPEEVLGTGSTKVNTDELIGLTRNGDGSVSGYAVVKISGGKKLQGEPGVVFETLKVGDQVVLNHADPSDRDQIVHAPEKPKQERYMLTPGLRTHAAWNDAWSTLTADSDASQVNEATRGAVKTVDEGAQQTIHDLVFVDNIHAEAEYQLKASARSTTDTEKVLGTGSKTFTSVDMLAKTHHQNGSVSGYVVVDIPLQEKLAMNQSAVVFEDLVSSEVNAQGNPSAEGENLIARHADASDRDQMVHVSEKPAEVPGGSTPWMSSIVPLIPLIGAIPVLGYLFGHSGSSNSNESHSSSSNNQNNSSSKKEQGGTSSKVNQPQPENSGSGRQTIKSVPSGSLTAGQNVPAYIG</sequence>
<dbReference type="EMBL" id="VDHJ01000009">
    <property type="protein sequence ID" value="TNL96783.1"/>
    <property type="molecule type" value="Genomic_DNA"/>
</dbReference>
<feature type="compositionally biased region" description="Polar residues" evidence="1">
    <location>
        <begin position="615"/>
        <end position="648"/>
    </location>
</feature>
<accession>A0A5C4U2R5</accession>
<dbReference type="AlphaFoldDB" id="A0A5C4U2R5"/>
<feature type="domain" description="Thioester" evidence="3">
    <location>
        <begin position="76"/>
        <end position="191"/>
    </location>
</feature>
<feature type="compositionally biased region" description="Low complexity" evidence="1">
    <location>
        <begin position="590"/>
        <end position="609"/>
    </location>
</feature>
<feature type="chain" id="PRO_5022828834" evidence="2">
    <location>
        <begin position="32"/>
        <end position="655"/>
    </location>
</feature>